<dbReference type="GO" id="GO:0005576">
    <property type="term" value="C:extracellular region"/>
    <property type="evidence" value="ECO:0007669"/>
    <property type="project" value="UniProtKB-SubCell"/>
</dbReference>
<dbReference type="Gene3D" id="2.160.20.10">
    <property type="entry name" value="Single-stranded right-handed beta-helix, Pectin lyase-like"/>
    <property type="match status" value="1"/>
</dbReference>
<dbReference type="Proteomes" id="UP000186917">
    <property type="component" value="Unassembled WGS sequence"/>
</dbReference>
<dbReference type="InterPro" id="IPR005084">
    <property type="entry name" value="CBM6"/>
</dbReference>
<name>A0A173MGG4_9BACT</name>
<dbReference type="SUPFAM" id="SSF51126">
    <property type="entry name" value="Pectin lyase-like"/>
    <property type="match status" value="1"/>
</dbReference>
<dbReference type="InterPro" id="IPR012334">
    <property type="entry name" value="Pectin_lyas_fold"/>
</dbReference>
<dbReference type="GO" id="GO:0030246">
    <property type="term" value="F:carbohydrate binding"/>
    <property type="evidence" value="ECO:0007669"/>
    <property type="project" value="InterPro"/>
</dbReference>
<feature type="signal peptide" evidence="4">
    <location>
        <begin position="1"/>
        <end position="23"/>
    </location>
</feature>
<dbReference type="Pfam" id="PF03422">
    <property type="entry name" value="CBM_6"/>
    <property type="match status" value="1"/>
</dbReference>
<dbReference type="SMART" id="SM00656">
    <property type="entry name" value="Amb_all"/>
    <property type="match status" value="1"/>
</dbReference>
<dbReference type="GO" id="GO:0000272">
    <property type="term" value="P:polysaccharide catabolic process"/>
    <property type="evidence" value="ECO:0007669"/>
    <property type="project" value="UniProtKB-KW"/>
</dbReference>
<gene>
    <name evidence="6" type="ORF">SAMN05421788_107351</name>
</gene>
<dbReference type="InterPro" id="IPR011050">
    <property type="entry name" value="Pectin_lyase_fold/virulence"/>
</dbReference>
<dbReference type="Pfam" id="PF18962">
    <property type="entry name" value="Por_Secre_tail"/>
    <property type="match status" value="1"/>
</dbReference>
<dbReference type="GO" id="GO:0030570">
    <property type="term" value="F:pectate lyase activity"/>
    <property type="evidence" value="ECO:0007669"/>
    <property type="project" value="InterPro"/>
</dbReference>
<feature type="domain" description="CBM6" evidence="5">
    <location>
        <begin position="316"/>
        <end position="439"/>
    </location>
</feature>
<dbReference type="InterPro" id="IPR008979">
    <property type="entry name" value="Galactose-bd-like_sf"/>
</dbReference>
<reference evidence="7" key="1">
    <citation type="submission" date="2017-01" db="EMBL/GenBank/DDBJ databases">
        <authorList>
            <person name="Varghese N."/>
            <person name="Submissions S."/>
        </authorList>
    </citation>
    <scope>NUCLEOTIDE SEQUENCE [LARGE SCALE GENOMIC DNA]</scope>
    <source>
        <strain evidence="7">DSM 21054</strain>
    </source>
</reference>
<evidence type="ECO:0000256" key="4">
    <source>
        <dbReference type="SAM" id="SignalP"/>
    </source>
</evidence>
<dbReference type="OrthoDB" id="9804686at2"/>
<comment type="subcellular location">
    <subcellularLocation>
        <location evidence="3">Secreted</location>
    </subcellularLocation>
</comment>
<feature type="chain" id="PRO_5030022916" evidence="4">
    <location>
        <begin position="24"/>
        <end position="534"/>
    </location>
</feature>
<keyword evidence="3" id="KW-0624">Polysaccharide degradation</keyword>
<dbReference type="CDD" id="cd04084">
    <property type="entry name" value="CBM6_xylanase-like"/>
    <property type="match status" value="1"/>
</dbReference>
<keyword evidence="7" id="KW-1185">Reference proteome</keyword>
<protein>
    <submittedName>
        <fullName evidence="6">Por secretion system C-terminal sorting domain-containing protein</fullName>
    </submittedName>
</protein>
<evidence type="ECO:0000313" key="6">
    <source>
        <dbReference type="EMBL" id="SIT27930.1"/>
    </source>
</evidence>
<dbReference type="Pfam" id="PF00544">
    <property type="entry name" value="Pectate_lyase_4"/>
    <property type="match status" value="1"/>
</dbReference>
<keyword evidence="3" id="KW-0119">Carbohydrate metabolism</keyword>
<dbReference type="Gene3D" id="2.60.120.260">
    <property type="entry name" value="Galactose-binding domain-like"/>
    <property type="match status" value="1"/>
</dbReference>
<keyword evidence="2 3" id="KW-0456">Lyase</keyword>
<accession>A0A173MGG4</accession>
<dbReference type="InterPro" id="IPR002022">
    <property type="entry name" value="Pec_lyase"/>
</dbReference>
<dbReference type="EMBL" id="FTOR01000007">
    <property type="protein sequence ID" value="SIT27930.1"/>
    <property type="molecule type" value="Genomic_DNA"/>
</dbReference>
<dbReference type="KEGG" id="fln:FLA_2712"/>
<evidence type="ECO:0000256" key="3">
    <source>
        <dbReference type="RuleBase" id="RU361173"/>
    </source>
</evidence>
<comment type="similarity">
    <text evidence="3">Belongs to the polysaccharide lyase 1 family.</text>
</comment>
<sequence>MKTLLLTILFIFLYLSASTVAIAQDGYCMINGTTTGGAGGTTVTVTNATNLITYATSSSAYIIRVSGTITLSNRLDVAANKTIEGVNTSSTINGNISVGVNNVIIRNLNFTNPSGTGLSDGISIWGGTHVWVDHVSFVDCADGSCDINHLADYVTVSWCKFSYPTQVDHRFPMILGGDPYDAPGSNLHVSLHHNWFAERCDQRMPSGSYSNAHVYNNYFSCAGNSYCTNARIGTHWLVQNNYYNGVDDPCNYQDGGIMQISGNTYSNCTGNQFTASSGTVTVPYSYALTTTSSVPGVVTGGAGNVIAVPDSRSAFLTIQAESYNSMSGVQTETCSEGGLDVSYIDNSDWIRFASVDFGTGATGVSARVASNTAGGTIKFRIDAAGGTQIGALNVANTGGWQNWVTLTGSVSGVTGVHDLYLSFSGGTGYLFNLNHFVFTAGTARMAVSDSVASKEDITIQLSPNPADNVLNIITSQKIEQGANVFIYDNIGRLVLQSRLGSNNTAVNVAGFTPGVYTIQFINGRHVFTKRFLKK</sequence>
<dbReference type="InterPro" id="IPR045032">
    <property type="entry name" value="PEL"/>
</dbReference>
<proteinExistence type="inferred from homology"/>
<dbReference type="PANTHER" id="PTHR31683:SF18">
    <property type="entry name" value="PECTATE LYASE 21-RELATED"/>
    <property type="match status" value="1"/>
</dbReference>
<evidence type="ECO:0000259" key="5">
    <source>
        <dbReference type="PROSITE" id="PS51175"/>
    </source>
</evidence>
<dbReference type="STRING" id="477680.SAMN05421788_107351"/>
<dbReference type="PANTHER" id="PTHR31683">
    <property type="entry name" value="PECTATE LYASE 18-RELATED"/>
    <property type="match status" value="1"/>
</dbReference>
<dbReference type="SMART" id="SM00606">
    <property type="entry name" value="CBD_IV"/>
    <property type="match status" value="1"/>
</dbReference>
<dbReference type="InterPro" id="IPR006584">
    <property type="entry name" value="Cellulose-bd_IV"/>
</dbReference>
<dbReference type="InterPro" id="IPR026444">
    <property type="entry name" value="Secre_tail"/>
</dbReference>
<dbReference type="AlphaFoldDB" id="A0A173MGG4"/>
<keyword evidence="3" id="KW-0964">Secreted</keyword>
<dbReference type="NCBIfam" id="TIGR04183">
    <property type="entry name" value="Por_Secre_tail"/>
    <property type="match status" value="1"/>
</dbReference>
<evidence type="ECO:0000256" key="1">
    <source>
        <dbReference type="ARBA" id="ARBA00022729"/>
    </source>
</evidence>
<dbReference type="RefSeq" id="WP_076381002.1">
    <property type="nucleotide sequence ID" value="NZ_AP017422.1"/>
</dbReference>
<dbReference type="SUPFAM" id="SSF49785">
    <property type="entry name" value="Galactose-binding domain-like"/>
    <property type="match status" value="1"/>
</dbReference>
<organism evidence="6 7">
    <name type="scientific">Filimonas lacunae</name>
    <dbReference type="NCBI Taxonomy" id="477680"/>
    <lineage>
        <taxon>Bacteria</taxon>
        <taxon>Pseudomonadati</taxon>
        <taxon>Bacteroidota</taxon>
        <taxon>Chitinophagia</taxon>
        <taxon>Chitinophagales</taxon>
        <taxon>Chitinophagaceae</taxon>
        <taxon>Filimonas</taxon>
    </lineage>
</organism>
<evidence type="ECO:0000313" key="7">
    <source>
        <dbReference type="Proteomes" id="UP000186917"/>
    </source>
</evidence>
<keyword evidence="1 4" id="KW-0732">Signal</keyword>
<evidence type="ECO:0000256" key="2">
    <source>
        <dbReference type="ARBA" id="ARBA00023239"/>
    </source>
</evidence>
<dbReference type="PROSITE" id="PS51175">
    <property type="entry name" value="CBM6"/>
    <property type="match status" value="1"/>
</dbReference>